<dbReference type="GO" id="GO:0006508">
    <property type="term" value="P:proteolysis"/>
    <property type="evidence" value="ECO:0007669"/>
    <property type="project" value="UniProtKB-KW"/>
</dbReference>
<evidence type="ECO:0000256" key="3">
    <source>
        <dbReference type="ARBA" id="ARBA00022723"/>
    </source>
</evidence>
<dbReference type="PANTHER" id="PTHR21666">
    <property type="entry name" value="PEPTIDASE-RELATED"/>
    <property type="match status" value="1"/>
</dbReference>
<evidence type="ECO:0000256" key="1">
    <source>
        <dbReference type="ARBA" id="ARBA00001947"/>
    </source>
</evidence>
<evidence type="ECO:0000256" key="2">
    <source>
        <dbReference type="ARBA" id="ARBA00022670"/>
    </source>
</evidence>
<dbReference type="Proteomes" id="UP000194420">
    <property type="component" value="Unassembled WGS sequence"/>
</dbReference>
<name>A0A1Y6F663_9SPHN</name>
<reference evidence="12" key="1">
    <citation type="submission" date="2017-04" db="EMBL/GenBank/DDBJ databases">
        <authorList>
            <person name="Varghese N."/>
            <person name="Submissions S."/>
        </authorList>
    </citation>
    <scope>NUCLEOTIDE SEQUENCE [LARGE SCALE GENOMIC DNA]</scope>
</reference>
<evidence type="ECO:0000256" key="8">
    <source>
        <dbReference type="SAM" id="MobiDB-lite"/>
    </source>
</evidence>
<evidence type="ECO:0000256" key="4">
    <source>
        <dbReference type="ARBA" id="ARBA00022801"/>
    </source>
</evidence>
<evidence type="ECO:0000313" key="11">
    <source>
        <dbReference type="EMBL" id="SMQ69051.1"/>
    </source>
</evidence>
<dbReference type="SUPFAM" id="SSF51261">
    <property type="entry name" value="Duplicated hybrid motif"/>
    <property type="match status" value="1"/>
</dbReference>
<dbReference type="OrthoDB" id="9809144at2"/>
<dbReference type="InterPro" id="IPR011055">
    <property type="entry name" value="Dup_hybrid_motif"/>
</dbReference>
<evidence type="ECO:0000256" key="9">
    <source>
        <dbReference type="SAM" id="SignalP"/>
    </source>
</evidence>
<comment type="cofactor">
    <cofactor evidence="1">
        <name>Zn(2+)</name>
        <dbReference type="ChEBI" id="CHEBI:29105"/>
    </cofactor>
</comment>
<keyword evidence="7" id="KW-0175">Coiled coil</keyword>
<keyword evidence="3" id="KW-0479">Metal-binding</keyword>
<keyword evidence="2" id="KW-0645">Protease</keyword>
<dbReference type="GO" id="GO:0004222">
    <property type="term" value="F:metalloendopeptidase activity"/>
    <property type="evidence" value="ECO:0007669"/>
    <property type="project" value="TreeGrafter"/>
</dbReference>
<protein>
    <submittedName>
        <fullName evidence="11">Septal ring factor EnvC, activator of murein hydrolases AmiA and AmiB</fullName>
    </submittedName>
</protein>
<keyword evidence="12" id="KW-1185">Reference proteome</keyword>
<keyword evidence="6" id="KW-0482">Metalloprotease</keyword>
<dbReference type="Pfam" id="PF01551">
    <property type="entry name" value="Peptidase_M23"/>
    <property type="match status" value="1"/>
</dbReference>
<organism evidence="11 12">
    <name type="scientific">Altererythrobacter xiamenensis</name>
    <dbReference type="NCBI Taxonomy" id="1316679"/>
    <lineage>
        <taxon>Bacteria</taxon>
        <taxon>Pseudomonadati</taxon>
        <taxon>Pseudomonadota</taxon>
        <taxon>Alphaproteobacteria</taxon>
        <taxon>Sphingomonadales</taxon>
        <taxon>Erythrobacteraceae</taxon>
        <taxon>Altererythrobacter</taxon>
    </lineage>
</organism>
<feature type="domain" description="M23ase beta-sheet core" evidence="10">
    <location>
        <begin position="318"/>
        <end position="407"/>
    </location>
</feature>
<dbReference type="PANTHER" id="PTHR21666:SF288">
    <property type="entry name" value="CELL DIVISION PROTEIN YTFB"/>
    <property type="match status" value="1"/>
</dbReference>
<proteinExistence type="predicted"/>
<dbReference type="Gene3D" id="2.70.70.10">
    <property type="entry name" value="Glucose Permease (Domain IIA)"/>
    <property type="match status" value="1"/>
</dbReference>
<keyword evidence="9" id="KW-0732">Signal</keyword>
<feature type="signal peptide" evidence="9">
    <location>
        <begin position="1"/>
        <end position="19"/>
    </location>
</feature>
<feature type="coiled-coil region" evidence="7">
    <location>
        <begin position="43"/>
        <end position="108"/>
    </location>
</feature>
<dbReference type="RefSeq" id="WP_086437236.1">
    <property type="nucleotide sequence ID" value="NZ_FXWG01000002.1"/>
</dbReference>
<dbReference type="GO" id="GO:0046872">
    <property type="term" value="F:metal ion binding"/>
    <property type="evidence" value="ECO:0007669"/>
    <property type="project" value="UniProtKB-KW"/>
</dbReference>
<feature type="compositionally biased region" description="Polar residues" evidence="8">
    <location>
        <begin position="273"/>
        <end position="282"/>
    </location>
</feature>
<accession>A0A1Y6F663</accession>
<evidence type="ECO:0000259" key="10">
    <source>
        <dbReference type="Pfam" id="PF01551"/>
    </source>
</evidence>
<keyword evidence="4 11" id="KW-0378">Hydrolase</keyword>
<keyword evidence="5" id="KW-0862">Zinc</keyword>
<dbReference type="CDD" id="cd12797">
    <property type="entry name" value="M23_peptidase"/>
    <property type="match status" value="1"/>
</dbReference>
<evidence type="ECO:0000256" key="5">
    <source>
        <dbReference type="ARBA" id="ARBA00022833"/>
    </source>
</evidence>
<dbReference type="InterPro" id="IPR016047">
    <property type="entry name" value="M23ase_b-sheet_dom"/>
</dbReference>
<feature type="region of interest" description="Disordered" evidence="8">
    <location>
        <begin position="266"/>
        <end position="296"/>
    </location>
</feature>
<feature type="chain" id="PRO_5013323260" evidence="9">
    <location>
        <begin position="20"/>
        <end position="412"/>
    </location>
</feature>
<evidence type="ECO:0000313" key="12">
    <source>
        <dbReference type="Proteomes" id="UP000194420"/>
    </source>
</evidence>
<evidence type="ECO:0000256" key="6">
    <source>
        <dbReference type="ARBA" id="ARBA00023049"/>
    </source>
</evidence>
<dbReference type="InterPro" id="IPR050570">
    <property type="entry name" value="Cell_wall_metabolism_enzyme"/>
</dbReference>
<gene>
    <name evidence="11" type="ORF">SAMN06297468_1300</name>
</gene>
<evidence type="ECO:0000256" key="7">
    <source>
        <dbReference type="SAM" id="Coils"/>
    </source>
</evidence>
<sequence>MTIRAAFLSLIAASGLCVAAMHALTGSADAQGASSFASPAEARAELNRAQQQAREAAARAERLAEQANRAERTADRSAREAAALAARIQQAEANIAASEARLALITDQRRVLDARLAERQQPIVRLTGALQNMARRPLALSALRPGSLKDTVYVRAVLETTVPEIRGRTASLRAELAQSRALEESAAGTLADLRAQQDTLEQRRRSLAAMEQRQRRASREASGIAVRESERALALSEQARDLDDLVDELGAAASLRQELAALPGPIIRPARPGQSQVAQNVRPSPSPSATSPPSDFQLPVDGRILTGFGAAGDAGAVSSGLTLAPRGGAQIVSPGRGQVAFAGPYRGFGQIVIVEHANGWTSLITGLAKSNVTIGEDLVGGSPLGTAAEDASPITFELRREGEPVNPLEYMG</sequence>
<feature type="coiled-coil region" evidence="7">
    <location>
        <begin position="190"/>
        <end position="220"/>
    </location>
</feature>
<dbReference type="EMBL" id="FXWG01000002">
    <property type="protein sequence ID" value="SMQ69051.1"/>
    <property type="molecule type" value="Genomic_DNA"/>
</dbReference>
<dbReference type="AlphaFoldDB" id="A0A1Y6F663"/>